<evidence type="ECO:0000313" key="9">
    <source>
        <dbReference type="EMBL" id="MBB5742450.1"/>
    </source>
</evidence>
<evidence type="ECO:0000256" key="5">
    <source>
        <dbReference type="NCBIfam" id="TIGR02228"/>
    </source>
</evidence>
<dbReference type="Proteomes" id="UP000517712">
    <property type="component" value="Unassembled WGS sequence"/>
</dbReference>
<evidence type="ECO:0000256" key="7">
    <source>
        <dbReference type="SAM" id="Phobius"/>
    </source>
</evidence>
<dbReference type="GO" id="GO:0006465">
    <property type="term" value="P:signal peptide processing"/>
    <property type="evidence" value="ECO:0007669"/>
    <property type="project" value="UniProtKB-UniRule"/>
</dbReference>
<feature type="domain" description="Peptidase S26" evidence="8">
    <location>
        <begin position="35"/>
        <end position="108"/>
    </location>
</feature>
<evidence type="ECO:0000256" key="2">
    <source>
        <dbReference type="ARBA" id="ARBA00022692"/>
    </source>
</evidence>
<dbReference type="Gene3D" id="2.10.109.10">
    <property type="entry name" value="Umud Fragment, subunit A"/>
    <property type="match status" value="1"/>
</dbReference>
<dbReference type="GO" id="GO:0009003">
    <property type="term" value="F:signal peptidase activity"/>
    <property type="evidence" value="ECO:0007669"/>
    <property type="project" value="UniProtKB-EC"/>
</dbReference>
<dbReference type="EC" id="3.4.21.89" evidence="5"/>
<keyword evidence="3 7" id="KW-1133">Transmembrane helix</keyword>
<reference evidence="9 10" key="1">
    <citation type="submission" date="2020-08" db="EMBL/GenBank/DDBJ databases">
        <title>Sequencing the genomes of 1000 actinobacteria strains.</title>
        <authorList>
            <person name="Klenk H.-P."/>
        </authorList>
    </citation>
    <scope>NUCLEOTIDE SEQUENCE [LARGE SCALE GENOMIC DNA]</scope>
    <source>
        <strain evidence="9 10">DSM 24823</strain>
    </source>
</reference>
<evidence type="ECO:0000259" key="8">
    <source>
        <dbReference type="Pfam" id="PF10502"/>
    </source>
</evidence>
<keyword evidence="4 7" id="KW-0472">Membrane</keyword>
<evidence type="ECO:0000256" key="6">
    <source>
        <dbReference type="SAM" id="MobiDB-lite"/>
    </source>
</evidence>
<dbReference type="AlphaFoldDB" id="A0A7W9FAT7"/>
<protein>
    <recommendedName>
        <fullName evidence="5">Signal peptidase I</fullName>
        <ecNumber evidence="5">3.4.21.89</ecNumber>
    </recommendedName>
</protein>
<proteinExistence type="predicted"/>
<dbReference type="GO" id="GO:0016020">
    <property type="term" value="C:membrane"/>
    <property type="evidence" value="ECO:0007669"/>
    <property type="project" value="UniProtKB-SubCell"/>
</dbReference>
<dbReference type="RefSeq" id="WP_184281882.1">
    <property type="nucleotide sequence ID" value="NZ_BAAAPG010000001.1"/>
</dbReference>
<organism evidence="9 10">
    <name type="scientific">Microbacterium ginsengiterrae</name>
    <dbReference type="NCBI Taxonomy" id="546115"/>
    <lineage>
        <taxon>Bacteria</taxon>
        <taxon>Bacillati</taxon>
        <taxon>Actinomycetota</taxon>
        <taxon>Actinomycetes</taxon>
        <taxon>Micrococcales</taxon>
        <taxon>Microbacteriaceae</taxon>
        <taxon>Microbacterium</taxon>
    </lineage>
</organism>
<name>A0A7W9FAT7_9MICO</name>
<dbReference type="EMBL" id="JACHMU010000001">
    <property type="protein sequence ID" value="MBB5742450.1"/>
    <property type="molecule type" value="Genomic_DNA"/>
</dbReference>
<feature type="compositionally biased region" description="Basic and acidic residues" evidence="6">
    <location>
        <begin position="191"/>
        <end position="202"/>
    </location>
</feature>
<gene>
    <name evidence="9" type="ORF">HD600_000947</name>
</gene>
<dbReference type="InterPro" id="IPR019533">
    <property type="entry name" value="Peptidase_S26"/>
</dbReference>
<evidence type="ECO:0000313" key="10">
    <source>
        <dbReference type="Proteomes" id="UP000517712"/>
    </source>
</evidence>
<dbReference type="InterPro" id="IPR001733">
    <property type="entry name" value="Peptidase_S26B"/>
</dbReference>
<dbReference type="Pfam" id="PF10502">
    <property type="entry name" value="Peptidase_S26"/>
    <property type="match status" value="1"/>
</dbReference>
<comment type="caution">
    <text evidence="9">The sequence shown here is derived from an EMBL/GenBank/DDBJ whole genome shotgun (WGS) entry which is preliminary data.</text>
</comment>
<feature type="transmembrane region" description="Helical" evidence="7">
    <location>
        <begin position="29"/>
        <end position="58"/>
    </location>
</feature>
<keyword evidence="2 7" id="KW-0812">Transmembrane</keyword>
<sequence length="211" mass="21965">MGDEPRRAPHPDDAEPAGRSMASALWRGASAGILAVLVLVAVLVAGVPLVTGASAFTISGRSMEPVLPLGTLIVVQPVEPAEIVVGDIITYQLEPGEPTVATHRVVGFGFTAEGRAFVTQGDANDGIDAEPVRAEQIRGRLWYSIPMLGWVNAAVSGPARAFVLPVVVAGLFGYAGWMLVSAARDRRAGRAARRQAEARSAEDDGSSGAMP</sequence>
<dbReference type="InterPro" id="IPR036286">
    <property type="entry name" value="LexA/Signal_pep-like_sf"/>
</dbReference>
<keyword evidence="9" id="KW-0378">Hydrolase</keyword>
<feature type="transmembrane region" description="Helical" evidence="7">
    <location>
        <begin position="162"/>
        <end position="180"/>
    </location>
</feature>
<accession>A0A7W9FAT7</accession>
<comment type="subcellular location">
    <subcellularLocation>
        <location evidence="1">Membrane</location>
    </subcellularLocation>
</comment>
<evidence type="ECO:0000256" key="3">
    <source>
        <dbReference type="ARBA" id="ARBA00022989"/>
    </source>
</evidence>
<dbReference type="SUPFAM" id="SSF51306">
    <property type="entry name" value="LexA/Signal peptidase"/>
    <property type="match status" value="1"/>
</dbReference>
<evidence type="ECO:0000256" key="1">
    <source>
        <dbReference type="ARBA" id="ARBA00004370"/>
    </source>
</evidence>
<feature type="region of interest" description="Disordered" evidence="6">
    <location>
        <begin position="191"/>
        <end position="211"/>
    </location>
</feature>
<dbReference type="CDD" id="cd06530">
    <property type="entry name" value="S26_SPase_I"/>
    <property type="match status" value="1"/>
</dbReference>
<evidence type="ECO:0000256" key="4">
    <source>
        <dbReference type="ARBA" id="ARBA00023136"/>
    </source>
</evidence>
<keyword evidence="10" id="KW-1185">Reference proteome</keyword>
<dbReference type="GO" id="GO:0004252">
    <property type="term" value="F:serine-type endopeptidase activity"/>
    <property type="evidence" value="ECO:0007669"/>
    <property type="project" value="UniProtKB-UniRule"/>
</dbReference>
<dbReference type="NCBIfam" id="TIGR02228">
    <property type="entry name" value="sigpep_I_arch"/>
    <property type="match status" value="1"/>
</dbReference>